<dbReference type="AlphaFoldDB" id="A0A075G1C4"/>
<keyword evidence="6 11" id="KW-0560">Oxidoreductase</keyword>
<comment type="catalytic activity">
    <reaction evidence="7">
        <text>2,5-diamino-6-(1-D-ribitylamino)pyrimidin-4(3H)-one 5'-phosphate + NAD(+) = 2,5-diamino-6-(1-D-ribosylamino)pyrimidin-4(3H)-one 5'-phosphate + NADH + H(+)</text>
        <dbReference type="Rhea" id="RHEA:27274"/>
        <dbReference type="ChEBI" id="CHEBI:15378"/>
        <dbReference type="ChEBI" id="CHEBI:57540"/>
        <dbReference type="ChEBI" id="CHEBI:57945"/>
        <dbReference type="ChEBI" id="CHEBI:58890"/>
        <dbReference type="ChEBI" id="CHEBI:59545"/>
        <dbReference type="EC" id="1.1.1.302"/>
    </reaction>
</comment>
<comment type="pathway">
    <text evidence="1">Cofactor biosynthesis; riboflavin biosynthesis.</text>
</comment>
<dbReference type="GO" id="GO:0009231">
    <property type="term" value="P:riboflavin biosynthetic process"/>
    <property type="evidence" value="ECO:0007669"/>
    <property type="project" value="UniProtKB-UniPathway"/>
</dbReference>
<dbReference type="InterPro" id="IPR024072">
    <property type="entry name" value="DHFR-like_dom_sf"/>
</dbReference>
<evidence type="ECO:0000256" key="1">
    <source>
        <dbReference type="ARBA" id="ARBA00005104"/>
    </source>
</evidence>
<evidence type="ECO:0000256" key="3">
    <source>
        <dbReference type="ARBA" id="ARBA00011738"/>
    </source>
</evidence>
<gene>
    <name evidence="11" type="primary">RIB7</name>
    <name evidence="11" type="synonym">arfC</name>
</gene>
<evidence type="ECO:0000256" key="9">
    <source>
        <dbReference type="NCBIfam" id="TIGR01508"/>
    </source>
</evidence>
<keyword evidence="4" id="KW-0686">Riboflavin biosynthesis</keyword>
<dbReference type="PANTHER" id="PTHR38011">
    <property type="entry name" value="DIHYDROFOLATE REDUCTASE FAMILY PROTEIN (AFU_ORTHOLOGUE AFUA_8G06820)"/>
    <property type="match status" value="1"/>
</dbReference>
<comment type="subunit">
    <text evidence="3">Homodimer.</text>
</comment>
<dbReference type="NCBIfam" id="TIGR01508">
    <property type="entry name" value="rib_reduct_arch"/>
    <property type="match status" value="1"/>
</dbReference>
<protein>
    <recommendedName>
        <fullName evidence="9">2,5-diamino-6-(ribosylamino)-4(3H)-pyrimidinone 5'-phosphate reductase</fullName>
        <ecNumber evidence="9">1.1.1.302</ecNumber>
    </recommendedName>
</protein>
<name>A0A075G1C4_9ARCH</name>
<dbReference type="SUPFAM" id="SSF53597">
    <property type="entry name" value="Dihydrofolate reductase-like"/>
    <property type="match status" value="1"/>
</dbReference>
<dbReference type="NCBIfam" id="TIGR00227">
    <property type="entry name" value="ribD_Cterm"/>
    <property type="match status" value="1"/>
</dbReference>
<proteinExistence type="inferred from homology"/>
<keyword evidence="5" id="KW-0521">NADP</keyword>
<evidence type="ECO:0000256" key="6">
    <source>
        <dbReference type="ARBA" id="ARBA00023002"/>
    </source>
</evidence>
<feature type="domain" description="Bacterial bifunctional deaminase-reductase C-terminal" evidence="10">
    <location>
        <begin position="6"/>
        <end position="213"/>
    </location>
</feature>
<evidence type="ECO:0000256" key="2">
    <source>
        <dbReference type="ARBA" id="ARBA00009723"/>
    </source>
</evidence>
<comment type="catalytic activity">
    <reaction evidence="8">
        <text>2,5-diamino-6-(1-D-ribitylamino)pyrimidin-4(3H)-one 5'-phosphate + NADP(+) = 2,5-diamino-6-(1-D-ribosylamino)pyrimidin-4(3H)-one 5'-phosphate + NADPH + H(+)</text>
        <dbReference type="Rhea" id="RHEA:27278"/>
        <dbReference type="ChEBI" id="CHEBI:15378"/>
        <dbReference type="ChEBI" id="CHEBI:57783"/>
        <dbReference type="ChEBI" id="CHEBI:58349"/>
        <dbReference type="ChEBI" id="CHEBI:58890"/>
        <dbReference type="ChEBI" id="CHEBI:59545"/>
        <dbReference type="EC" id="1.1.1.302"/>
    </reaction>
</comment>
<dbReference type="InterPro" id="IPR002734">
    <property type="entry name" value="RibDG_C"/>
</dbReference>
<dbReference type="EC" id="1.1.1.302" evidence="9"/>
<reference evidence="11" key="1">
    <citation type="journal article" date="2014" name="Genome Biol. Evol.">
        <title>Pangenome evidence for extensive interdomain horizontal transfer affecting lineage core and shell genes in uncultured planktonic thaumarchaeota and euryarchaeota.</title>
        <authorList>
            <person name="Deschamps P."/>
            <person name="Zivanovic Y."/>
            <person name="Moreira D."/>
            <person name="Rodriguez-Valera F."/>
            <person name="Lopez-Garcia P."/>
        </authorList>
    </citation>
    <scope>NUCLEOTIDE SEQUENCE</scope>
</reference>
<dbReference type="InterPro" id="IPR011549">
    <property type="entry name" value="RibD_C"/>
</dbReference>
<dbReference type="Pfam" id="PF01872">
    <property type="entry name" value="RibD_C"/>
    <property type="match status" value="1"/>
</dbReference>
<sequence>MESFRPHVIFSAAITLDGKLATRTGDSKLSSKKDKIRVHKLRSKVDAILIGKNTVEIDDPLLSVHNIRKKNPIRIILDSNATIRTNSRILKTCSKIPTVIAVSKKTPKKNLQKLEKFPVQVIVCGNYTVNIKKLLGILKKKGIKNILVEGGGTTNWAFVKENLVDEAIITITPYLVGGITATTLVDGDGFSTVVKSIRLKLKNVTKMKNEVILHYEN</sequence>
<dbReference type="GO" id="GO:0008703">
    <property type="term" value="F:5-amino-6-(5-phosphoribosylamino)uracil reductase activity"/>
    <property type="evidence" value="ECO:0007669"/>
    <property type="project" value="InterPro"/>
</dbReference>
<dbReference type="GO" id="GO:0050661">
    <property type="term" value="F:NADP binding"/>
    <property type="evidence" value="ECO:0007669"/>
    <property type="project" value="InterPro"/>
</dbReference>
<dbReference type="EMBL" id="KF900506">
    <property type="protein sequence ID" value="AIE97383.1"/>
    <property type="molecule type" value="Genomic_DNA"/>
</dbReference>
<evidence type="ECO:0000256" key="4">
    <source>
        <dbReference type="ARBA" id="ARBA00022619"/>
    </source>
</evidence>
<dbReference type="InterPro" id="IPR006401">
    <property type="entry name" value="Rib_reduct_arc"/>
</dbReference>
<dbReference type="InterPro" id="IPR050765">
    <property type="entry name" value="Riboflavin_Biosynth_HTPR"/>
</dbReference>
<evidence type="ECO:0000313" key="11">
    <source>
        <dbReference type="EMBL" id="AIE97383.1"/>
    </source>
</evidence>
<organism evidence="11">
    <name type="scientific">uncultured marine thaumarchaeote AD1000_99_A07</name>
    <dbReference type="NCBI Taxonomy" id="1455950"/>
    <lineage>
        <taxon>Archaea</taxon>
        <taxon>Nitrososphaerota</taxon>
        <taxon>environmental samples</taxon>
    </lineage>
</organism>
<evidence type="ECO:0000256" key="8">
    <source>
        <dbReference type="ARBA" id="ARBA00049020"/>
    </source>
</evidence>
<accession>A0A075G1C4</accession>
<dbReference type="Gene3D" id="3.40.430.10">
    <property type="entry name" value="Dihydrofolate Reductase, subunit A"/>
    <property type="match status" value="1"/>
</dbReference>
<evidence type="ECO:0000259" key="10">
    <source>
        <dbReference type="Pfam" id="PF01872"/>
    </source>
</evidence>
<evidence type="ECO:0000256" key="5">
    <source>
        <dbReference type="ARBA" id="ARBA00022857"/>
    </source>
</evidence>
<evidence type="ECO:0000256" key="7">
    <source>
        <dbReference type="ARBA" id="ARBA00047550"/>
    </source>
</evidence>
<dbReference type="UniPathway" id="UPA00275"/>
<comment type="similarity">
    <text evidence="2">Belongs to the HTP reductase family.</text>
</comment>
<dbReference type="PANTHER" id="PTHR38011:SF7">
    <property type="entry name" value="2,5-DIAMINO-6-RIBOSYLAMINO-4(3H)-PYRIMIDINONE 5'-PHOSPHATE REDUCTASE"/>
    <property type="match status" value="1"/>
</dbReference>